<feature type="compositionally biased region" description="Polar residues" evidence="1">
    <location>
        <begin position="91"/>
        <end position="101"/>
    </location>
</feature>
<dbReference type="AlphaFoldDB" id="A0A284RLB7"/>
<name>A0A284RLB7_ARMOS</name>
<accession>A0A284RLB7</accession>
<dbReference type="Proteomes" id="UP000219338">
    <property type="component" value="Unassembled WGS sequence"/>
</dbReference>
<evidence type="ECO:0000313" key="2">
    <source>
        <dbReference type="EMBL" id="SJL09550.1"/>
    </source>
</evidence>
<keyword evidence="3" id="KW-1185">Reference proteome</keyword>
<evidence type="ECO:0000313" key="3">
    <source>
        <dbReference type="Proteomes" id="UP000219338"/>
    </source>
</evidence>
<organism evidence="2 3">
    <name type="scientific">Armillaria ostoyae</name>
    <name type="common">Armillaria root rot fungus</name>
    <dbReference type="NCBI Taxonomy" id="47428"/>
    <lineage>
        <taxon>Eukaryota</taxon>
        <taxon>Fungi</taxon>
        <taxon>Dikarya</taxon>
        <taxon>Basidiomycota</taxon>
        <taxon>Agaricomycotina</taxon>
        <taxon>Agaricomycetes</taxon>
        <taxon>Agaricomycetidae</taxon>
        <taxon>Agaricales</taxon>
        <taxon>Marasmiineae</taxon>
        <taxon>Physalacriaceae</taxon>
        <taxon>Armillaria</taxon>
    </lineage>
</organism>
<dbReference type="EMBL" id="FUEG01000010">
    <property type="protein sequence ID" value="SJL09550.1"/>
    <property type="molecule type" value="Genomic_DNA"/>
</dbReference>
<evidence type="ECO:0000256" key="1">
    <source>
        <dbReference type="SAM" id="MobiDB-lite"/>
    </source>
</evidence>
<feature type="compositionally biased region" description="Basic and acidic residues" evidence="1">
    <location>
        <begin position="113"/>
        <end position="126"/>
    </location>
</feature>
<protein>
    <submittedName>
        <fullName evidence="2">Uncharacterized protein</fullName>
    </submittedName>
</protein>
<sequence length="165" mass="18624">MAPSQGIDYMAPIEEGRMTSRLPSKAPSKTWHDSWETAPTWKEADQNDFDHFHYDYNPYTEELPAAPFHYPTPPSWTTPTHLPHSRRLQKIQANQHSTRVFSGQGPDDEEEEGKPSDETLAEEQKQAAEAAGKLLNRIAELEKNSTMKKCDIGTMLPSTDSTPTI</sequence>
<reference evidence="3" key="1">
    <citation type="journal article" date="2017" name="Nat. Ecol. Evol.">
        <title>Genome expansion and lineage-specific genetic innovations in the forest pathogenic fungi Armillaria.</title>
        <authorList>
            <person name="Sipos G."/>
            <person name="Prasanna A.N."/>
            <person name="Walter M.C."/>
            <person name="O'Connor E."/>
            <person name="Balint B."/>
            <person name="Krizsan K."/>
            <person name="Kiss B."/>
            <person name="Hess J."/>
            <person name="Varga T."/>
            <person name="Slot J."/>
            <person name="Riley R."/>
            <person name="Boka B."/>
            <person name="Rigling D."/>
            <person name="Barry K."/>
            <person name="Lee J."/>
            <person name="Mihaltcheva S."/>
            <person name="LaButti K."/>
            <person name="Lipzen A."/>
            <person name="Waldron R."/>
            <person name="Moloney N.M."/>
            <person name="Sperisen C."/>
            <person name="Kredics L."/>
            <person name="Vagvoelgyi C."/>
            <person name="Patrignani A."/>
            <person name="Fitzpatrick D."/>
            <person name="Nagy I."/>
            <person name="Doyle S."/>
            <person name="Anderson J.B."/>
            <person name="Grigoriev I.V."/>
            <person name="Gueldener U."/>
            <person name="Muensterkoetter M."/>
            <person name="Nagy L.G."/>
        </authorList>
    </citation>
    <scope>NUCLEOTIDE SEQUENCE [LARGE SCALE GENOMIC DNA]</scope>
    <source>
        <strain evidence="3">C18/9</strain>
    </source>
</reference>
<proteinExistence type="predicted"/>
<gene>
    <name evidence="2" type="ORF">ARMOST_12930</name>
</gene>
<feature type="region of interest" description="Disordered" evidence="1">
    <location>
        <begin position="90"/>
        <end position="129"/>
    </location>
</feature>
<feature type="region of interest" description="Disordered" evidence="1">
    <location>
        <begin position="1"/>
        <end position="32"/>
    </location>
</feature>